<reference evidence="3 4" key="1">
    <citation type="submission" date="2017-12" db="EMBL/GenBank/DDBJ databases">
        <title>Sequencing the genomes of 1000 Actinobacteria strains.</title>
        <authorList>
            <person name="Klenk H.-P."/>
        </authorList>
    </citation>
    <scope>NUCLEOTIDE SEQUENCE [LARGE SCALE GENOMIC DNA]</scope>
    <source>
        <strain evidence="3 4">DSM 45165</strain>
    </source>
</reference>
<feature type="transmembrane region" description="Helical" evidence="1">
    <location>
        <begin position="38"/>
        <end position="58"/>
    </location>
</feature>
<keyword evidence="1" id="KW-0812">Transmembrane</keyword>
<evidence type="ECO:0000256" key="1">
    <source>
        <dbReference type="SAM" id="Phobius"/>
    </source>
</evidence>
<evidence type="ECO:0000313" key="3">
    <source>
        <dbReference type="EMBL" id="PKV97647.1"/>
    </source>
</evidence>
<dbReference type="EMBL" id="JACJHR010000001">
    <property type="protein sequence ID" value="MBB2497682.1"/>
    <property type="molecule type" value="Genomic_DNA"/>
</dbReference>
<keyword evidence="4" id="KW-1185">Reference proteome</keyword>
<dbReference type="Proteomes" id="UP000550260">
    <property type="component" value="Unassembled WGS sequence"/>
</dbReference>
<proteinExistence type="predicted"/>
<dbReference type="RefSeq" id="WP_101440337.1">
    <property type="nucleotide sequence ID" value="NZ_JACJHR010000001.1"/>
</dbReference>
<dbReference type="EMBL" id="PJMY01000003">
    <property type="protein sequence ID" value="PKV97647.1"/>
    <property type="molecule type" value="Genomic_DNA"/>
</dbReference>
<evidence type="ECO:0000313" key="4">
    <source>
        <dbReference type="Proteomes" id="UP000233750"/>
    </source>
</evidence>
<accession>A0A8E1T3J2</accession>
<sequence length="135" mass="14333">MFRRLNRNTLLAFTGLLAGIVGLLVQWAADPAKFSEAQGFFGLAFPPGILFIVLAGLLMLATARWWWHSVFGVFIAFWIVGVGGLSGQLTPNLVSSNPGTVTGNVVMSAGLILAFGAGIASMIGGRRATRARELR</sequence>
<feature type="transmembrane region" description="Helical" evidence="1">
    <location>
        <begin position="65"/>
        <end position="85"/>
    </location>
</feature>
<dbReference type="AlphaFoldDB" id="A0A2N3WUV7"/>
<gene>
    <name evidence="3" type="ORF">ATK30_8637</name>
    <name evidence="2" type="ORF">H5411_00835</name>
</gene>
<name>A0A2N3WUV7_9PSEU</name>
<keyword evidence="1" id="KW-0472">Membrane</keyword>
<evidence type="ECO:0000313" key="5">
    <source>
        <dbReference type="Proteomes" id="UP000550260"/>
    </source>
</evidence>
<feature type="transmembrane region" description="Helical" evidence="1">
    <location>
        <begin position="105"/>
        <end position="125"/>
    </location>
</feature>
<dbReference type="OrthoDB" id="4571541at2"/>
<organism evidence="3 4">
    <name type="scientific">Amycolatopsis echigonensis</name>
    <dbReference type="NCBI Taxonomy" id="2576905"/>
    <lineage>
        <taxon>Bacteria</taxon>
        <taxon>Bacillati</taxon>
        <taxon>Actinomycetota</taxon>
        <taxon>Actinomycetes</taxon>
        <taxon>Pseudonocardiales</taxon>
        <taxon>Pseudonocardiaceae</taxon>
        <taxon>Amycolatopsis</taxon>
    </lineage>
</organism>
<protein>
    <submittedName>
        <fullName evidence="3">Uncharacterized protein</fullName>
    </submittedName>
</protein>
<comment type="caution">
    <text evidence="3">The sequence shown here is derived from an EMBL/GenBank/DDBJ whole genome shotgun (WGS) entry which is preliminary data.</text>
</comment>
<accession>A0A2N3WUV7</accession>
<dbReference type="Proteomes" id="UP000233750">
    <property type="component" value="Unassembled WGS sequence"/>
</dbReference>
<keyword evidence="1" id="KW-1133">Transmembrane helix</keyword>
<evidence type="ECO:0000313" key="2">
    <source>
        <dbReference type="EMBL" id="MBB2497682.1"/>
    </source>
</evidence>
<reference evidence="2 5" key="2">
    <citation type="submission" date="2020-08" db="EMBL/GenBank/DDBJ databases">
        <title>Amycolatopsis echigonensis JCM 21831.</title>
        <authorList>
            <person name="Tedsree N."/>
            <person name="Kuncharoen N."/>
            <person name="Likhitwitayawuid K."/>
            <person name="Tanasupawat S."/>
        </authorList>
    </citation>
    <scope>NUCLEOTIDE SEQUENCE [LARGE SCALE GENOMIC DNA]</scope>
    <source>
        <strain evidence="2 5">JCM 21831</strain>
    </source>
</reference>